<evidence type="ECO:0000259" key="6">
    <source>
        <dbReference type="PROSITE" id="PS51651"/>
    </source>
</evidence>
<dbReference type="InterPro" id="IPR043161">
    <property type="entry name" value="DOCK_C_lobe_A"/>
</dbReference>
<dbReference type="InterPro" id="IPR027007">
    <property type="entry name" value="C2_DOCK-type_domain"/>
</dbReference>
<dbReference type="SUPFAM" id="SSF50729">
    <property type="entry name" value="PH domain-like"/>
    <property type="match status" value="1"/>
</dbReference>
<feature type="domain" description="C2 DOCK-type" evidence="5">
    <location>
        <begin position="644"/>
        <end position="823"/>
    </location>
</feature>
<proteinExistence type="inferred from homology"/>
<protein>
    <recommendedName>
        <fullName evidence="9">DOCK9</fullName>
    </recommendedName>
</protein>
<dbReference type="InterPro" id="IPR027357">
    <property type="entry name" value="DOCKER_dom"/>
</dbReference>
<dbReference type="GO" id="GO:0007264">
    <property type="term" value="P:small GTPase-mediated signal transduction"/>
    <property type="evidence" value="ECO:0007669"/>
    <property type="project" value="InterPro"/>
</dbReference>
<dbReference type="InterPro" id="IPR021816">
    <property type="entry name" value="DOCK_C/D_N"/>
</dbReference>
<keyword evidence="1" id="KW-0344">Guanine-nucleotide releasing factor</keyword>
<feature type="region of interest" description="Disordered" evidence="3">
    <location>
        <begin position="1435"/>
        <end position="1461"/>
    </location>
</feature>
<evidence type="ECO:0000256" key="1">
    <source>
        <dbReference type="ARBA" id="ARBA00022658"/>
    </source>
</evidence>
<dbReference type="PANTHER" id="PTHR23317:SF26">
    <property type="entry name" value="ZIZIMIN, ISOFORM K"/>
    <property type="match status" value="1"/>
</dbReference>
<gene>
    <name evidence="7" type="ORF">EB796_010485</name>
</gene>
<dbReference type="PROSITE" id="PS50003">
    <property type="entry name" value="PH_DOMAIN"/>
    <property type="match status" value="1"/>
</dbReference>
<dbReference type="PROSITE" id="PS51651">
    <property type="entry name" value="DOCKER"/>
    <property type="match status" value="1"/>
</dbReference>
<evidence type="ECO:0000259" key="4">
    <source>
        <dbReference type="PROSITE" id="PS50003"/>
    </source>
</evidence>
<dbReference type="InterPro" id="IPR026791">
    <property type="entry name" value="DOCK"/>
</dbReference>
<feature type="domain" description="PH" evidence="4">
    <location>
        <begin position="163"/>
        <end position="272"/>
    </location>
</feature>
<dbReference type="Pfam" id="PF06920">
    <property type="entry name" value="DHR-2_Lobe_A"/>
    <property type="match status" value="1"/>
</dbReference>
<sequence length="2152" mass="244244">MPAGPKRSFANQLVGKGTAQHLRESASQAIKESSLLAKSQPIEPVDYETYMIKNKSSIHNDPHRDLLMFPYEEIYDEVIVKELRTAHSSVPVGAEKEVTHLLAQECIKTYTGSCALIHNKYQQYSESYLHLPQGSKQELSEQVFEGDIEERDEESSVNKSSLEIAKKGWLFRGPDSTHDSSGFLSKSFKKRYVFLKKQPDSTYALEICKDDKKSESKGQVFLDSAVEVLRSKISGTKNSFEIKMQDSSFYTMAAETESEMLDWIKVIKRVISPDNVSQRSTRTEEDALSMNGGDSGGDNYKPSGDYHDITRYMKEMDSSLTRDRKKGRCSLFNVYTALPNQIPAKERQPGVAIFGENFSNRFSVVLQEFRLKLQANIGDETGPEIHDNPEPFFLTLALYDAMEGRKVSESVYLDANSDMVYKMIPSFLWSGHDTLSAEQAKASTPKLHIENEKWLAKPGKLLFSVSSLNPHIYIVVLVEKVLQGSISSAADSYTKGEDIKAGTKVHRQMKQFCQHIGHHRMPFAWAAKPLCRGSKLDLTAGKLQLYRQDSTRLSEEDIIKHLSDIGRPDKLSKLVAIPATLQLVLEAFDNKEKLEADGKQRGIVTSSLDIVKPYPLRMDRLPVLEVEEFTAGKPLTAHPFSVYRNHLYVYPRNVKCDNIKNVKARNIAICVELRDSDEENALPLKCIYSKSRGSIFTSVATCSVIHHVTSPDSYEEVKIRLPSEITERHHILFTFYHVSCEASVKGAKQSMKGGNVDTVIGYSWVPLMRQKRICDGDQVLPMASILPAGYGQHDHPGISRNTGPDMKYHDGGKGIFKLKLRLQSTVYTNDQHLHNFFTHCQKVQNTPNTPTEMEAKNMLKAAINGHALFEPELRNCIKALHAANMTTVINFLPTLLNQLFKLLPSTTNEDVAFESVRVIAHIVHEICELGKDNLLRSYVKYTFNTMNLCTHKVRSVHEELVKQLSALLRPLNSDFLVVGKFLRYSWFFFELIAKSISQYLISTKRIKLPRTERFPVTKDSTFMQRLETFICMTISHIFSKYKETPKETKNANIALSQFIKTSFTLLDRGFVFKLINLYMENFGPGDPKILQDYKFEFIRIVCSHEHYIQLSLPTLRSGYARTKASITKTKIPIMEDGILSAFAFVQDDAKAEYTLTTEYRKKHFLSGLLLQEVKSALNEIGEVRKVAITTLRNQLAKHARDDRYQKEGTLGRIITLYLPLFNIVLENKNRLIPKESSHQSLSNRNSVLLLDQLDTVSLSDSNLAKANSLPYSSRLSMAVTDINSTSTAATKDTLIYSMIAGNSPGVMNLKSIRGDNNLAGSRSSICSNDSTSTIDARDSVSMAGGLTRGSTVNTHKVRYDKLDTAEVKDLLICFLYVLKNMPEDVLLQWMTNTSEAELSDLFEVFEICLKQFKYVGKKTLTSISALATSYNSRKASSSVPSRRGDSGKHFRQSSSGFNNDMDDFLNNPESYSTVTMEGNLVSEVGMVVLDILALYSLHFKANLMYKEGENMMMRKVFDLHMLFLRINQSEQTLKHCFGLIRMFINKFPQVLFKGKASFCGRLCYELLRCCNSRLYTIRMEACITIYFLMRANFENSKRLNFARVRLQMMVALSTLISDIEGVTGSRFKESLGVVNNYAKKDKLFAKTRLPEEISTLTKTIRIVLMATEKMKEHQNDPEKLVDLQYSLAKQYVSNPELRTTWLKNMAKRHLEREDYSEAAHCYLHVAGAVAEFLKQMGMMTHGCKVLQDLSSNILADETNTIDDTAVIAELQFTEETLIETLETASAYLCDAERYETLGSLYRIVIPIYEKRRDLEHLSECYRTLHEAYSKAVEATKSGKRMLGSYFRVAFYGQAFEDENEKEYIYKEPKVTQLPEICERLQSLHSEKFGHGVVKILQDSKKVNPKELDPNIAYIQVTYVTPYFTDKELLERKTDFERNNNVKKFIFHTPFTKSGKAHGEITQQWMRKTILTTSQSFPYVKKRIMVASRKEVDVSPIEVAIEQMNSKVAALQMEVYAEKIDLKKLQLKLQGAVSAQVNAGPMVYAEAFLAPGAASKLKLSAQNVDKLKSVFREFASVCNAALEVNQREIESEQFQYHESLASNFREMKERLQEILSEQELIHSPQLLTEVMNALHLDQRNSLHLANTMSSSSA</sequence>
<dbReference type="EMBL" id="VXIV02001632">
    <property type="protein sequence ID" value="KAF6031249.1"/>
    <property type="molecule type" value="Genomic_DNA"/>
</dbReference>
<dbReference type="GO" id="GO:0005085">
    <property type="term" value="F:guanyl-nucleotide exchange factor activity"/>
    <property type="evidence" value="ECO:0007669"/>
    <property type="project" value="UniProtKB-KW"/>
</dbReference>
<dbReference type="Proteomes" id="UP000593567">
    <property type="component" value="Unassembled WGS sequence"/>
</dbReference>
<dbReference type="InterPro" id="IPR035892">
    <property type="entry name" value="C2_domain_sf"/>
</dbReference>
<dbReference type="Gene3D" id="1.20.58.740">
    <property type="match status" value="1"/>
</dbReference>
<dbReference type="Pfam" id="PF11878">
    <property type="entry name" value="DOCK_C-D_N"/>
    <property type="match status" value="1"/>
</dbReference>
<evidence type="ECO:0000313" key="8">
    <source>
        <dbReference type="Proteomes" id="UP000593567"/>
    </source>
</evidence>
<dbReference type="InterPro" id="IPR011993">
    <property type="entry name" value="PH-like_dom_sf"/>
</dbReference>
<feature type="domain" description="DOCKER" evidence="6">
    <location>
        <begin position="1689"/>
        <end position="2119"/>
    </location>
</feature>
<dbReference type="OrthoDB" id="47328at2759"/>
<feature type="region of interest" description="Disordered" evidence="3">
    <location>
        <begin position="277"/>
        <end position="302"/>
    </location>
</feature>
<dbReference type="Pfam" id="PF00169">
    <property type="entry name" value="PH"/>
    <property type="match status" value="1"/>
</dbReference>
<organism evidence="7 8">
    <name type="scientific">Bugula neritina</name>
    <name type="common">Brown bryozoan</name>
    <name type="synonym">Sertularia neritina</name>
    <dbReference type="NCBI Taxonomy" id="10212"/>
    <lineage>
        <taxon>Eukaryota</taxon>
        <taxon>Metazoa</taxon>
        <taxon>Spiralia</taxon>
        <taxon>Lophotrochozoa</taxon>
        <taxon>Bryozoa</taxon>
        <taxon>Gymnolaemata</taxon>
        <taxon>Cheilostomatida</taxon>
        <taxon>Flustrina</taxon>
        <taxon>Buguloidea</taxon>
        <taxon>Bugulidae</taxon>
        <taxon>Bugula</taxon>
    </lineage>
</organism>
<evidence type="ECO:0000256" key="2">
    <source>
        <dbReference type="PROSITE-ProRule" id="PRU00983"/>
    </source>
</evidence>
<dbReference type="Gene3D" id="2.30.29.30">
    <property type="entry name" value="Pleckstrin-homology domain (PH domain)/Phosphotyrosine-binding domain (PTB)"/>
    <property type="match status" value="1"/>
</dbReference>
<dbReference type="Gene3D" id="2.60.40.150">
    <property type="entry name" value="C2 domain"/>
    <property type="match status" value="1"/>
</dbReference>
<dbReference type="PANTHER" id="PTHR23317">
    <property type="entry name" value="DEDICATOR OF CYTOKINESIS DOCK"/>
    <property type="match status" value="1"/>
</dbReference>
<name>A0A7J7JXX0_BUGNE</name>
<reference evidence="7" key="1">
    <citation type="submission" date="2020-06" db="EMBL/GenBank/DDBJ databases">
        <title>Draft genome of Bugula neritina, a colonial animal packing powerful symbionts and potential medicines.</title>
        <authorList>
            <person name="Rayko M."/>
        </authorList>
    </citation>
    <scope>NUCLEOTIDE SEQUENCE [LARGE SCALE GENOMIC DNA]</scope>
    <source>
        <strain evidence="7">Kwan_BN1</strain>
    </source>
</reference>
<dbReference type="InterPro" id="IPR043162">
    <property type="entry name" value="DOCK_C_lobe_C"/>
</dbReference>
<evidence type="ECO:0000256" key="3">
    <source>
        <dbReference type="SAM" id="MobiDB-lite"/>
    </source>
</evidence>
<dbReference type="InterPro" id="IPR046773">
    <property type="entry name" value="DOCKER_Lobe_C"/>
</dbReference>
<dbReference type="Pfam" id="PF14429">
    <property type="entry name" value="DOCK-C2"/>
    <property type="match status" value="1"/>
</dbReference>
<comment type="caution">
    <text evidence="7">The sequence shown here is derived from an EMBL/GenBank/DDBJ whole genome shotgun (WGS) entry which is preliminary data.</text>
</comment>
<accession>A0A7J7JXX0</accession>
<evidence type="ECO:0000259" key="5">
    <source>
        <dbReference type="PROSITE" id="PS51650"/>
    </source>
</evidence>
<dbReference type="SMART" id="SM00233">
    <property type="entry name" value="PH"/>
    <property type="match status" value="1"/>
</dbReference>
<dbReference type="Gene3D" id="1.25.40.410">
    <property type="match status" value="1"/>
</dbReference>
<evidence type="ECO:0000313" key="7">
    <source>
        <dbReference type="EMBL" id="KAF6031249.1"/>
    </source>
</evidence>
<dbReference type="InterPro" id="IPR046770">
    <property type="entry name" value="DOCKER_Lobe_B"/>
</dbReference>
<keyword evidence="8" id="KW-1185">Reference proteome</keyword>
<dbReference type="PROSITE" id="PS51650">
    <property type="entry name" value="C2_DOCK"/>
    <property type="match status" value="1"/>
</dbReference>
<dbReference type="InterPro" id="IPR046769">
    <property type="entry name" value="DOCKER_Lobe_A"/>
</dbReference>
<comment type="similarity">
    <text evidence="2">Belongs to the DOCK family.</text>
</comment>
<dbReference type="Pfam" id="PF20421">
    <property type="entry name" value="DHR-2_Lobe_C"/>
    <property type="match status" value="1"/>
</dbReference>
<dbReference type="InterPro" id="IPR001849">
    <property type="entry name" value="PH_domain"/>
</dbReference>
<evidence type="ECO:0008006" key="9">
    <source>
        <dbReference type="Google" id="ProtNLM"/>
    </source>
</evidence>
<dbReference type="Pfam" id="PF20422">
    <property type="entry name" value="DHR-2_Lobe_B"/>
    <property type="match status" value="1"/>
</dbReference>